<dbReference type="AlphaFoldDB" id="A0A3M7PP69"/>
<gene>
    <name evidence="1" type="ORF">BpHYR1_016448</name>
</gene>
<reference evidence="1 2" key="1">
    <citation type="journal article" date="2018" name="Sci. Rep.">
        <title>Genomic signatures of local adaptation to the degree of environmental predictability in rotifers.</title>
        <authorList>
            <person name="Franch-Gras L."/>
            <person name="Hahn C."/>
            <person name="Garcia-Roger E.M."/>
            <person name="Carmona M.J."/>
            <person name="Serra M."/>
            <person name="Gomez A."/>
        </authorList>
    </citation>
    <scope>NUCLEOTIDE SEQUENCE [LARGE SCALE GENOMIC DNA]</scope>
    <source>
        <strain evidence="1">HYR1</strain>
    </source>
</reference>
<accession>A0A3M7PP69</accession>
<dbReference type="EMBL" id="REGN01009702">
    <property type="protein sequence ID" value="RNA00555.1"/>
    <property type="molecule type" value="Genomic_DNA"/>
</dbReference>
<dbReference type="Proteomes" id="UP000276133">
    <property type="component" value="Unassembled WGS sequence"/>
</dbReference>
<protein>
    <submittedName>
        <fullName evidence="1">Uncharacterized protein</fullName>
    </submittedName>
</protein>
<keyword evidence="2" id="KW-1185">Reference proteome</keyword>
<organism evidence="1 2">
    <name type="scientific">Brachionus plicatilis</name>
    <name type="common">Marine rotifer</name>
    <name type="synonym">Brachionus muelleri</name>
    <dbReference type="NCBI Taxonomy" id="10195"/>
    <lineage>
        <taxon>Eukaryota</taxon>
        <taxon>Metazoa</taxon>
        <taxon>Spiralia</taxon>
        <taxon>Gnathifera</taxon>
        <taxon>Rotifera</taxon>
        <taxon>Eurotatoria</taxon>
        <taxon>Monogononta</taxon>
        <taxon>Pseudotrocha</taxon>
        <taxon>Ploima</taxon>
        <taxon>Brachionidae</taxon>
        <taxon>Brachionus</taxon>
    </lineage>
</organism>
<evidence type="ECO:0000313" key="1">
    <source>
        <dbReference type="EMBL" id="RNA00555.1"/>
    </source>
</evidence>
<evidence type="ECO:0000313" key="2">
    <source>
        <dbReference type="Proteomes" id="UP000276133"/>
    </source>
</evidence>
<proteinExistence type="predicted"/>
<comment type="caution">
    <text evidence="1">The sequence shown here is derived from an EMBL/GenBank/DDBJ whole genome shotgun (WGS) entry which is preliminary data.</text>
</comment>
<name>A0A3M7PP69_BRAPC</name>
<sequence>MIQARNDIAVSEVSNLMDVYIIEDLEQECLIGLDFKTKTPIDLMINECAENKREGEVTVDIIAGKTENNYNEQYVLTNLFDRKTIRNPVDQQYNSNNENYYNLHGHQDNVEFDCPVPEVQSTKTNHFKMAGMTLIMSRNLHFQNIFENFAVGVQSTKVSKARRIGRKAVTQASAEDKNYRVLVVMLTDNVSARTEMLRGPRKLHDSNDFKNVFINEDFTPSERLANRKLREERNAKNAQLTDTATVNGPIVKVKTCEDGKKRFLGIRNGELVLIVSAVDRE</sequence>